<dbReference type="Gene3D" id="3.20.20.70">
    <property type="entry name" value="Aldolase class I"/>
    <property type="match status" value="1"/>
</dbReference>
<evidence type="ECO:0000256" key="5">
    <source>
        <dbReference type="ARBA" id="ARBA00023004"/>
    </source>
</evidence>
<proteinExistence type="predicted"/>
<dbReference type="Proteomes" id="UP000826709">
    <property type="component" value="Chromosome"/>
</dbReference>
<accession>A0A8G1A467</accession>
<reference evidence="8" key="2">
    <citation type="submission" date="2019-03" db="EMBL/GenBank/DDBJ databases">
        <authorList>
            <person name="Chen S.-C."/>
            <person name="Wu S.-Y."/>
            <person name="Lai M.-C."/>
        </authorList>
    </citation>
    <scope>NUCLEOTIDE SEQUENCE</scope>
    <source>
        <strain evidence="8">ML15</strain>
    </source>
</reference>
<evidence type="ECO:0000259" key="7">
    <source>
        <dbReference type="PROSITE" id="PS51918"/>
    </source>
</evidence>
<keyword evidence="3" id="KW-0949">S-adenosyl-L-methionine</keyword>
<dbReference type="InterPro" id="IPR058240">
    <property type="entry name" value="rSAM_sf"/>
</dbReference>
<reference evidence="8" key="1">
    <citation type="journal article" date="2005" name="Int. J. Syst. Evol. Microbiol.">
        <title>Methanofollis formosanus sp. nov., isolated from a fish pond.</title>
        <authorList>
            <person name="Wu S.Y."/>
            <person name="Chen S.C."/>
            <person name="Lai M.C."/>
        </authorList>
    </citation>
    <scope>NUCLEOTIDE SEQUENCE</scope>
    <source>
        <strain evidence="8">ML15</strain>
    </source>
</reference>
<dbReference type="SUPFAM" id="SSF46785">
    <property type="entry name" value="Winged helix' DNA-binding domain"/>
    <property type="match status" value="1"/>
</dbReference>
<dbReference type="PANTHER" id="PTHR43787">
    <property type="entry name" value="FEMO COFACTOR BIOSYNTHESIS PROTEIN NIFB-RELATED"/>
    <property type="match status" value="1"/>
</dbReference>
<evidence type="ECO:0000313" key="8">
    <source>
        <dbReference type="EMBL" id="QYZ80260.1"/>
    </source>
</evidence>
<dbReference type="SMART" id="SM00729">
    <property type="entry name" value="Elp3"/>
    <property type="match status" value="1"/>
</dbReference>
<comment type="cofactor">
    <cofactor evidence="1">
        <name>[4Fe-4S] cluster</name>
        <dbReference type="ChEBI" id="CHEBI:49883"/>
    </cofactor>
</comment>
<dbReference type="InterPro" id="IPR040084">
    <property type="entry name" value="GTPase_Obg"/>
</dbReference>
<dbReference type="PROSITE" id="PS51918">
    <property type="entry name" value="RADICAL_SAM"/>
    <property type="match status" value="1"/>
</dbReference>
<keyword evidence="4" id="KW-0479">Metal-binding</keyword>
<protein>
    <submittedName>
        <fullName evidence="8">Radical SAM protein</fullName>
    </submittedName>
</protein>
<dbReference type="Pfam" id="PF04055">
    <property type="entry name" value="Radical_SAM"/>
    <property type="match status" value="1"/>
</dbReference>
<evidence type="ECO:0000256" key="6">
    <source>
        <dbReference type="ARBA" id="ARBA00023014"/>
    </source>
</evidence>
<dbReference type="SFLD" id="SFLDG01083">
    <property type="entry name" value="Uncharacterised_Radical_SAM_Su"/>
    <property type="match status" value="1"/>
</dbReference>
<dbReference type="Gene3D" id="1.10.10.10">
    <property type="entry name" value="Winged helix-like DNA-binding domain superfamily/Winged helix DNA-binding domain"/>
    <property type="match status" value="1"/>
</dbReference>
<name>A0A8G1A467_9EURY</name>
<dbReference type="AlphaFoldDB" id="A0A8G1A467"/>
<dbReference type="InterPro" id="IPR036390">
    <property type="entry name" value="WH_DNA-bd_sf"/>
</dbReference>
<dbReference type="PANTHER" id="PTHR43787:SF11">
    <property type="entry name" value="UPF0026 PROTEIN SLR1464"/>
    <property type="match status" value="1"/>
</dbReference>
<evidence type="ECO:0000313" key="9">
    <source>
        <dbReference type="Proteomes" id="UP000826709"/>
    </source>
</evidence>
<sequence length="320" mass="35571">MTYHHLFGPVPSRRLGVSLGVDLIPFKTCSYNCVYCECGPTTRLTVERKEYVPTDEVIRELRAYLATSPALDYLTLAGSGEPTLHTGIGEVIGMIKDEFPEYRVAVLTNGSLLSDPEVRRALLRADLVVPTLTAVSDEAFREIHRAHPSITPAAVIDGIVRFGEEYAGALWLEVFIVPGVNDGDEEVAAIARAVERIRPDKVQVNTLDRPGAAVWVRPAEKTRLREIASAITTAPVEIIDDLPSRETVGSFHLETSEFILSMVRRRPCTLDDLARITGLHRNEVGKYIQYLLEEELIEEKAEERGTFFRPRQSGPASESD</sequence>
<dbReference type="SFLD" id="SFLDS00029">
    <property type="entry name" value="Radical_SAM"/>
    <property type="match status" value="1"/>
</dbReference>
<dbReference type="GO" id="GO:0046872">
    <property type="term" value="F:metal ion binding"/>
    <property type="evidence" value="ECO:0007669"/>
    <property type="project" value="UniProtKB-KW"/>
</dbReference>
<organism evidence="8 9">
    <name type="scientific">Methanofollis formosanus</name>
    <dbReference type="NCBI Taxonomy" id="299308"/>
    <lineage>
        <taxon>Archaea</taxon>
        <taxon>Methanobacteriati</taxon>
        <taxon>Methanobacteriota</taxon>
        <taxon>Stenosarchaea group</taxon>
        <taxon>Methanomicrobia</taxon>
        <taxon>Methanomicrobiales</taxon>
        <taxon>Methanomicrobiaceae</taxon>
        <taxon>Methanofollis</taxon>
    </lineage>
</organism>
<dbReference type="EMBL" id="CP037968">
    <property type="protein sequence ID" value="QYZ80260.1"/>
    <property type="molecule type" value="Genomic_DNA"/>
</dbReference>
<gene>
    <name evidence="8" type="ORF">E2N92_12875</name>
</gene>
<keyword evidence="9" id="KW-1185">Reference proteome</keyword>
<keyword evidence="6" id="KW-0411">Iron-sulfur</keyword>
<keyword evidence="2" id="KW-0004">4Fe-4S</keyword>
<dbReference type="GO" id="GO:0003824">
    <property type="term" value="F:catalytic activity"/>
    <property type="evidence" value="ECO:0007669"/>
    <property type="project" value="InterPro"/>
</dbReference>
<dbReference type="CDD" id="cd01335">
    <property type="entry name" value="Radical_SAM"/>
    <property type="match status" value="1"/>
</dbReference>
<dbReference type="InterPro" id="IPR006638">
    <property type="entry name" value="Elp3/MiaA/NifB-like_rSAM"/>
</dbReference>
<dbReference type="KEGG" id="mfk:E2N92_12875"/>
<evidence type="ECO:0000256" key="3">
    <source>
        <dbReference type="ARBA" id="ARBA00022691"/>
    </source>
</evidence>
<keyword evidence="5" id="KW-0408">Iron</keyword>
<dbReference type="RefSeq" id="WP_220681570.1">
    <property type="nucleotide sequence ID" value="NZ_CP037968.1"/>
</dbReference>
<evidence type="ECO:0000256" key="2">
    <source>
        <dbReference type="ARBA" id="ARBA00022485"/>
    </source>
</evidence>
<dbReference type="OrthoDB" id="17974at2157"/>
<feature type="domain" description="Radical SAM core" evidence="7">
    <location>
        <begin position="9"/>
        <end position="245"/>
    </location>
</feature>
<dbReference type="InterPro" id="IPR013785">
    <property type="entry name" value="Aldolase_TIM"/>
</dbReference>
<dbReference type="SUPFAM" id="SSF102114">
    <property type="entry name" value="Radical SAM enzymes"/>
    <property type="match status" value="1"/>
</dbReference>
<evidence type="ECO:0000256" key="4">
    <source>
        <dbReference type="ARBA" id="ARBA00022723"/>
    </source>
</evidence>
<dbReference type="InterPro" id="IPR007197">
    <property type="entry name" value="rSAM"/>
</dbReference>
<dbReference type="InterPro" id="IPR036388">
    <property type="entry name" value="WH-like_DNA-bd_sf"/>
</dbReference>
<dbReference type="GO" id="GO:0051539">
    <property type="term" value="F:4 iron, 4 sulfur cluster binding"/>
    <property type="evidence" value="ECO:0007669"/>
    <property type="project" value="UniProtKB-KW"/>
</dbReference>
<evidence type="ECO:0000256" key="1">
    <source>
        <dbReference type="ARBA" id="ARBA00001966"/>
    </source>
</evidence>